<evidence type="ECO:0000313" key="2">
    <source>
        <dbReference type="Proteomes" id="UP000008909"/>
    </source>
</evidence>
<sequence>MGIPEDFFKDTFGSVNPSVLDTFARQRMPRKFVNIIRSLYFQTSGRVTHMYAVASDSSYVTWMPAFSSRYPYTTALLSLPEVQLPGGRLDDPITYGYPALEVYVVLAFPPYFMQDPQASYPARFAALQLRQVSVAEEYRADLARKLLETHSPVDDEDCLEDRWRRVKEAMLSAFRIACPAHLTRINGHWISSRSTDLIAARKSITSN</sequence>
<reference key="2">
    <citation type="submission" date="2011-10" db="EMBL/GenBank/DDBJ databases">
        <title>The genome and transcriptome sequence of Clonorchis sinensis provide insights into the carcinogenic liver fluke.</title>
        <authorList>
            <person name="Wang X."/>
            <person name="Huang Y."/>
            <person name="Chen W."/>
            <person name="Liu H."/>
            <person name="Guo L."/>
            <person name="Chen Y."/>
            <person name="Luo F."/>
            <person name="Zhou W."/>
            <person name="Sun J."/>
            <person name="Mao Q."/>
            <person name="Liang P."/>
            <person name="Zhou C."/>
            <person name="Tian Y."/>
            <person name="Men J."/>
            <person name="Lv X."/>
            <person name="Huang L."/>
            <person name="Zhou J."/>
            <person name="Hu Y."/>
            <person name="Li R."/>
            <person name="Zhang F."/>
            <person name="Lei H."/>
            <person name="Li X."/>
            <person name="Hu X."/>
            <person name="Liang C."/>
            <person name="Xu J."/>
            <person name="Wu Z."/>
            <person name="Yu X."/>
        </authorList>
    </citation>
    <scope>NUCLEOTIDE SEQUENCE</scope>
    <source>
        <strain>Henan</strain>
    </source>
</reference>
<reference evidence="1" key="1">
    <citation type="journal article" date="2011" name="Genome Biol.">
        <title>The draft genome of the carcinogenic human liver fluke Clonorchis sinensis.</title>
        <authorList>
            <person name="Wang X."/>
            <person name="Chen W."/>
            <person name="Huang Y."/>
            <person name="Sun J."/>
            <person name="Men J."/>
            <person name="Liu H."/>
            <person name="Luo F."/>
            <person name="Guo L."/>
            <person name="Lv X."/>
            <person name="Deng C."/>
            <person name="Zhou C."/>
            <person name="Fan Y."/>
            <person name="Li X."/>
            <person name="Huang L."/>
            <person name="Hu Y."/>
            <person name="Liang C."/>
            <person name="Hu X."/>
            <person name="Xu J."/>
            <person name="Yu X."/>
        </authorList>
    </citation>
    <scope>NUCLEOTIDE SEQUENCE [LARGE SCALE GENOMIC DNA]</scope>
    <source>
        <strain evidence="1">Henan</strain>
    </source>
</reference>
<keyword evidence="2" id="KW-1185">Reference proteome</keyword>
<accession>G7YX28</accession>
<name>G7YX28_CLOSI</name>
<organism evidence="1 2">
    <name type="scientific">Clonorchis sinensis</name>
    <name type="common">Chinese liver fluke</name>
    <dbReference type="NCBI Taxonomy" id="79923"/>
    <lineage>
        <taxon>Eukaryota</taxon>
        <taxon>Metazoa</taxon>
        <taxon>Spiralia</taxon>
        <taxon>Lophotrochozoa</taxon>
        <taxon>Platyhelminthes</taxon>
        <taxon>Trematoda</taxon>
        <taxon>Digenea</taxon>
        <taxon>Opisthorchiida</taxon>
        <taxon>Opisthorchiata</taxon>
        <taxon>Opisthorchiidae</taxon>
        <taxon>Clonorchis</taxon>
    </lineage>
</organism>
<protein>
    <submittedName>
        <fullName evidence="1">Uncharacterized protein</fullName>
    </submittedName>
</protein>
<dbReference type="EMBL" id="DF144802">
    <property type="protein sequence ID" value="GAA57508.1"/>
    <property type="molecule type" value="Genomic_DNA"/>
</dbReference>
<evidence type="ECO:0000313" key="1">
    <source>
        <dbReference type="EMBL" id="GAA57508.1"/>
    </source>
</evidence>
<gene>
    <name evidence="1" type="ORF">CLF_112822</name>
</gene>
<dbReference type="Proteomes" id="UP000008909">
    <property type="component" value="Unassembled WGS sequence"/>
</dbReference>
<proteinExistence type="predicted"/>
<dbReference type="AlphaFoldDB" id="G7YX28"/>